<dbReference type="SUPFAM" id="SSF51735">
    <property type="entry name" value="NAD(P)-binding Rossmann-fold domains"/>
    <property type="match status" value="1"/>
</dbReference>
<protein>
    <submittedName>
        <fullName evidence="2">CoA-binding protein</fullName>
    </submittedName>
</protein>
<proteinExistence type="predicted"/>
<name>A0A7Y0FVP5_9HYPH</name>
<dbReference type="PANTHER" id="PTHR33303">
    <property type="entry name" value="CYTOPLASMIC PROTEIN-RELATED"/>
    <property type="match status" value="1"/>
</dbReference>
<accession>A0A7Y0FVP5</accession>
<sequence length="155" mass="16861">MQHVSYTDAYLAGILASAHTIAVVGASTRDNRPSHWVTGFLLGKGYRVFPVNPEHAGEKILGQTVYARLADIPEPIDLVDVFRRSDCFAGVVEEVLRLPDLPQAIWGQLGVRDDVAAARAEAAGIKVVMDRSLVTEYPLVYEIAHRRTPGPLSAA</sequence>
<evidence type="ECO:0000313" key="2">
    <source>
        <dbReference type="EMBL" id="NML74055.1"/>
    </source>
</evidence>
<dbReference type="Proteomes" id="UP000541470">
    <property type="component" value="Unassembled WGS sequence"/>
</dbReference>
<dbReference type="EMBL" id="JABBGK010000001">
    <property type="protein sequence ID" value="NML74055.1"/>
    <property type="molecule type" value="Genomic_DNA"/>
</dbReference>
<evidence type="ECO:0000313" key="3">
    <source>
        <dbReference type="Proteomes" id="UP000541470"/>
    </source>
</evidence>
<organism evidence="2 3">
    <name type="scientific">Rhizobium terricola</name>
    <dbReference type="NCBI Taxonomy" id="2728849"/>
    <lineage>
        <taxon>Bacteria</taxon>
        <taxon>Pseudomonadati</taxon>
        <taxon>Pseudomonadota</taxon>
        <taxon>Alphaproteobacteria</taxon>
        <taxon>Hyphomicrobiales</taxon>
        <taxon>Rhizobiaceae</taxon>
        <taxon>Rhizobium/Agrobacterium group</taxon>
        <taxon>Rhizobium</taxon>
    </lineage>
</organism>
<dbReference type="RefSeq" id="WP_169588858.1">
    <property type="nucleotide sequence ID" value="NZ_JABBGK010000001.1"/>
</dbReference>
<dbReference type="Pfam" id="PF13380">
    <property type="entry name" value="CoA_binding_2"/>
    <property type="match status" value="1"/>
</dbReference>
<reference evidence="2 3" key="1">
    <citation type="submission" date="2020-04" db="EMBL/GenBank/DDBJ databases">
        <title>Rhizobium sp. S-51 isolated from soil.</title>
        <authorList>
            <person name="Dahal R.H."/>
        </authorList>
    </citation>
    <scope>NUCLEOTIDE SEQUENCE [LARGE SCALE GENOMIC DNA]</scope>
    <source>
        <strain evidence="2 3">S-51</strain>
    </source>
</reference>
<dbReference type="SMART" id="SM00881">
    <property type="entry name" value="CoA_binding"/>
    <property type="match status" value="1"/>
</dbReference>
<dbReference type="AlphaFoldDB" id="A0A7Y0FVP5"/>
<dbReference type="InterPro" id="IPR003781">
    <property type="entry name" value="CoA-bd"/>
</dbReference>
<comment type="caution">
    <text evidence="2">The sequence shown here is derived from an EMBL/GenBank/DDBJ whole genome shotgun (WGS) entry which is preliminary data.</text>
</comment>
<dbReference type="Gene3D" id="3.40.50.720">
    <property type="entry name" value="NAD(P)-binding Rossmann-like Domain"/>
    <property type="match status" value="1"/>
</dbReference>
<evidence type="ECO:0000259" key="1">
    <source>
        <dbReference type="SMART" id="SM00881"/>
    </source>
</evidence>
<dbReference type="InterPro" id="IPR036291">
    <property type="entry name" value="NAD(P)-bd_dom_sf"/>
</dbReference>
<gene>
    <name evidence="2" type="ORF">HHL25_07970</name>
</gene>
<feature type="domain" description="CoA-binding" evidence="1">
    <location>
        <begin position="15"/>
        <end position="111"/>
    </location>
</feature>
<dbReference type="PANTHER" id="PTHR33303:SF2">
    <property type="entry name" value="COA-BINDING DOMAIN-CONTAINING PROTEIN"/>
    <property type="match status" value="1"/>
</dbReference>
<keyword evidence="3" id="KW-1185">Reference proteome</keyword>